<dbReference type="Gene3D" id="6.20.200.20">
    <property type="match status" value="1"/>
</dbReference>
<dbReference type="InterPro" id="IPR001007">
    <property type="entry name" value="VWF_dom"/>
</dbReference>
<evidence type="ECO:0000313" key="9">
    <source>
        <dbReference type="Ensembl" id="ENSLACP00000016478.1"/>
    </source>
</evidence>
<keyword evidence="4" id="KW-0770">Synapse</keyword>
<dbReference type="AlphaFoldDB" id="H3B3K7"/>
<dbReference type="InterPro" id="IPR042979">
    <property type="entry name" value="VWC2/VWC2L"/>
</dbReference>
<dbReference type="OMA" id="EKCHCEA"/>
<dbReference type="Proteomes" id="UP000008672">
    <property type="component" value="Unassembled WGS sequence"/>
</dbReference>
<dbReference type="PROSITE" id="PS50184">
    <property type="entry name" value="VWFC_2"/>
    <property type="match status" value="1"/>
</dbReference>
<evidence type="ECO:0000256" key="7">
    <source>
        <dbReference type="SAM" id="SignalP"/>
    </source>
</evidence>
<accession>H3B3K7</accession>
<dbReference type="eggNOG" id="ENOG502QW4Q">
    <property type="taxonomic scope" value="Eukaryota"/>
</dbReference>
<dbReference type="Pfam" id="PF23333">
    <property type="entry name" value="VWC2L_1st"/>
    <property type="match status" value="1"/>
</dbReference>
<evidence type="ECO:0000256" key="6">
    <source>
        <dbReference type="SAM" id="MobiDB-lite"/>
    </source>
</evidence>
<evidence type="ECO:0000256" key="5">
    <source>
        <dbReference type="ARBA" id="ARBA00034103"/>
    </source>
</evidence>
<dbReference type="HOGENOM" id="CLU_073865_0_0_1"/>
<evidence type="ECO:0000313" key="10">
    <source>
        <dbReference type="Proteomes" id="UP000008672"/>
    </source>
</evidence>
<dbReference type="Pfam" id="PF23334">
    <property type="entry name" value="VWC2L_2nd"/>
    <property type="match status" value="1"/>
</dbReference>
<dbReference type="PANTHER" id="PTHR46252">
    <property type="entry name" value="BRORIN FAMILY MEMBER"/>
    <property type="match status" value="1"/>
</dbReference>
<dbReference type="SMART" id="SM00214">
    <property type="entry name" value="VWC"/>
    <property type="match status" value="2"/>
</dbReference>
<feature type="chain" id="PRO_5003580859" evidence="7">
    <location>
        <begin position="28"/>
        <end position="270"/>
    </location>
</feature>
<dbReference type="GO" id="GO:0030900">
    <property type="term" value="P:forebrain development"/>
    <property type="evidence" value="ECO:0007669"/>
    <property type="project" value="Ensembl"/>
</dbReference>
<feature type="signal peptide" evidence="7">
    <location>
        <begin position="1"/>
        <end position="27"/>
    </location>
</feature>
<evidence type="ECO:0000256" key="2">
    <source>
        <dbReference type="ARBA" id="ARBA00022525"/>
    </source>
</evidence>
<organism evidence="9 10">
    <name type="scientific">Latimeria chalumnae</name>
    <name type="common">Coelacanth</name>
    <dbReference type="NCBI Taxonomy" id="7897"/>
    <lineage>
        <taxon>Eukaryota</taxon>
        <taxon>Metazoa</taxon>
        <taxon>Chordata</taxon>
        <taxon>Craniata</taxon>
        <taxon>Vertebrata</taxon>
        <taxon>Euteleostomi</taxon>
        <taxon>Coelacanthiformes</taxon>
        <taxon>Coelacanthidae</taxon>
        <taxon>Latimeria</taxon>
    </lineage>
</organism>
<evidence type="ECO:0000256" key="4">
    <source>
        <dbReference type="ARBA" id="ARBA00023018"/>
    </source>
</evidence>
<name>H3B3K7_LATCH</name>
<evidence type="ECO:0000256" key="1">
    <source>
        <dbReference type="ARBA" id="ARBA00004613"/>
    </source>
</evidence>
<proteinExistence type="predicted"/>
<feature type="domain" description="VWFC" evidence="8">
    <location>
        <begin position="210"/>
        <end position="268"/>
    </location>
</feature>
<feature type="compositionally biased region" description="Basic and acidic residues" evidence="6">
    <location>
        <begin position="55"/>
        <end position="77"/>
    </location>
</feature>
<dbReference type="SUPFAM" id="SSF57603">
    <property type="entry name" value="FnI-like domain"/>
    <property type="match status" value="2"/>
</dbReference>
<evidence type="ECO:0000256" key="3">
    <source>
        <dbReference type="ARBA" id="ARBA00022729"/>
    </source>
</evidence>
<dbReference type="GeneTree" id="ENSGT00720000108792"/>
<dbReference type="InParanoid" id="H3B3K7"/>
<keyword evidence="2" id="KW-0964">Secreted</keyword>
<reference evidence="10" key="1">
    <citation type="submission" date="2011-08" db="EMBL/GenBank/DDBJ databases">
        <title>The draft genome of Latimeria chalumnae.</title>
        <authorList>
            <person name="Di Palma F."/>
            <person name="Alfoldi J."/>
            <person name="Johnson J."/>
            <person name="Berlin A."/>
            <person name="Gnerre S."/>
            <person name="Jaffe D."/>
            <person name="MacCallum I."/>
            <person name="Young S."/>
            <person name="Walker B.J."/>
            <person name="Lander E."/>
            <person name="Lindblad-Toh K."/>
        </authorList>
    </citation>
    <scope>NUCLEOTIDE SEQUENCE [LARGE SCALE GENOMIC DNA]</scope>
    <source>
        <strain evidence="10">Wild caught</strain>
    </source>
</reference>
<protein>
    <submittedName>
        <fullName evidence="9">von Willebrand factor C domain containing 2</fullName>
    </submittedName>
</protein>
<keyword evidence="3 7" id="KW-0732">Signal</keyword>
<evidence type="ECO:0000259" key="8">
    <source>
        <dbReference type="PROSITE" id="PS50184"/>
    </source>
</evidence>
<dbReference type="FunCoup" id="H3B3K7">
    <property type="interactions" value="30"/>
</dbReference>
<dbReference type="Ensembl" id="ENSLACT00000016592.1">
    <property type="protein sequence ID" value="ENSLACP00000016478.1"/>
    <property type="gene ID" value="ENSLACG00000014519.1"/>
</dbReference>
<dbReference type="PROSITE" id="PS01208">
    <property type="entry name" value="VWFC_1"/>
    <property type="match status" value="1"/>
</dbReference>
<keyword evidence="10" id="KW-1185">Reference proteome</keyword>
<comment type="subcellular location">
    <subcellularLocation>
        <location evidence="1">Secreted</location>
    </subcellularLocation>
    <subcellularLocation>
        <location evidence="5">Synapse</location>
    </subcellularLocation>
</comment>
<gene>
    <name evidence="9" type="primary">VWC2</name>
</gene>
<dbReference type="GO" id="GO:0032281">
    <property type="term" value="C:AMPA glutamate receptor complex"/>
    <property type="evidence" value="ECO:0007669"/>
    <property type="project" value="TreeGrafter"/>
</dbReference>
<dbReference type="EMBL" id="AFYH01107098">
    <property type="status" value="NOT_ANNOTATED_CDS"/>
    <property type="molecule type" value="Genomic_DNA"/>
</dbReference>
<dbReference type="GO" id="GO:0045202">
    <property type="term" value="C:synapse"/>
    <property type="evidence" value="ECO:0007669"/>
    <property type="project" value="UniProtKB-SubCell"/>
</dbReference>
<sequence length="270" mass="29894">MSGSTAMAIGVLSRSFLITYCLMVAFCGPTVPKQKLAEKAQEKDQTARYNQSETGLEKLKEISRNGGRDDGPKDWKSKASKNYLSKELRGIQKQTLNNQDADRKAGNILAQDQKDGLVDPLYEEATSENNITPITPEEYVYPDYRGKGCVDESGFVYAIGENFTPGPSTCPCLCTEEGPLCAKPECPSLHPRCIRIDTSQCCPQCKEKKTYCEFREKTYSALEEFMVSPCEKCRCESSGEVLCTVSACPETECVDPVYEPDQCCPICKNG</sequence>
<dbReference type="STRING" id="7897.ENSLACP00000016478"/>
<dbReference type="GO" id="GO:0030514">
    <property type="term" value="P:negative regulation of BMP signaling pathway"/>
    <property type="evidence" value="ECO:0007669"/>
    <property type="project" value="TreeGrafter"/>
</dbReference>
<reference evidence="9" key="3">
    <citation type="submission" date="2025-09" db="UniProtKB">
        <authorList>
            <consortium name="Ensembl"/>
        </authorList>
    </citation>
    <scope>IDENTIFICATION</scope>
</reference>
<dbReference type="InterPro" id="IPR059152">
    <property type="entry name" value="VWC2L_N"/>
</dbReference>
<dbReference type="PANTHER" id="PTHR46252:SF4">
    <property type="entry name" value="BRORIN"/>
    <property type="match status" value="1"/>
</dbReference>
<dbReference type="GO" id="GO:0005615">
    <property type="term" value="C:extracellular space"/>
    <property type="evidence" value="ECO:0007669"/>
    <property type="project" value="TreeGrafter"/>
</dbReference>
<reference evidence="9" key="2">
    <citation type="submission" date="2025-08" db="UniProtKB">
        <authorList>
            <consortium name="Ensembl"/>
        </authorList>
    </citation>
    <scope>IDENTIFICATION</scope>
</reference>
<feature type="region of interest" description="Disordered" evidence="6">
    <location>
        <begin position="42"/>
        <end position="79"/>
    </location>
</feature>